<dbReference type="Gene3D" id="3.40.630.30">
    <property type="match status" value="1"/>
</dbReference>
<comment type="caution">
    <text evidence="3">The sequence shown here is derived from an EMBL/GenBank/DDBJ whole genome shotgun (WGS) entry which is preliminary data.</text>
</comment>
<sequence length="131" mass="13852">MTDITVTRNDEASRYEIRSDDVLAGFAEFQLRPGAIRFIHTEIDPAFQGQGLAGKLASAALADAAGRGDAIVPLCPYIAKYLQTHEVPGAEIRWPQRPGEVQGSAAQDAAVQKESGAAGSDAEDDPTGRAE</sequence>
<dbReference type="PANTHER" id="PTHR31435:SF10">
    <property type="entry name" value="BSR4717 PROTEIN"/>
    <property type="match status" value="1"/>
</dbReference>
<dbReference type="Pfam" id="PF14542">
    <property type="entry name" value="Acetyltransf_CG"/>
    <property type="match status" value="1"/>
</dbReference>
<protein>
    <submittedName>
        <fullName evidence="3">N-acetyltransferase</fullName>
    </submittedName>
</protein>
<feature type="region of interest" description="Disordered" evidence="1">
    <location>
        <begin position="92"/>
        <end position="131"/>
    </location>
</feature>
<feature type="domain" description="N-acetyltransferase" evidence="2">
    <location>
        <begin position="7"/>
        <end position="94"/>
    </location>
</feature>
<evidence type="ECO:0000313" key="3">
    <source>
        <dbReference type="EMBL" id="MBS0022975.1"/>
    </source>
</evidence>
<organism evidence="3 4">
    <name type="scientific">Microbacterium paraoxydans</name>
    <dbReference type="NCBI Taxonomy" id="199592"/>
    <lineage>
        <taxon>Bacteria</taxon>
        <taxon>Bacillati</taxon>
        <taxon>Actinomycetota</taxon>
        <taxon>Actinomycetes</taxon>
        <taxon>Micrococcales</taxon>
        <taxon>Microbacteriaceae</taxon>
        <taxon>Microbacterium</taxon>
    </lineage>
</organism>
<gene>
    <name evidence="3" type="ORF">KE274_02500</name>
</gene>
<dbReference type="EMBL" id="JAGTUK010000001">
    <property type="protein sequence ID" value="MBS0022975.1"/>
    <property type="molecule type" value="Genomic_DNA"/>
</dbReference>
<reference evidence="3 4" key="1">
    <citation type="submission" date="2021-04" db="EMBL/GenBank/DDBJ databases">
        <title>Whole genome analysis of root endophytic bacterium Microbacterium paraoxydans ku-mp colonizing RP-bio226 rice variety.</title>
        <authorList>
            <person name="Ulaganathan K."/>
            <person name="Latha B."/>
        </authorList>
    </citation>
    <scope>NUCLEOTIDE SEQUENCE [LARGE SCALE GENOMIC DNA]</scope>
    <source>
        <strain evidence="4">ku-mp</strain>
    </source>
</reference>
<dbReference type="PROSITE" id="PS51729">
    <property type="entry name" value="GNAT_YJDJ"/>
    <property type="match status" value="1"/>
</dbReference>
<keyword evidence="4" id="KW-1185">Reference proteome</keyword>
<dbReference type="InterPro" id="IPR031165">
    <property type="entry name" value="GNAT_YJDJ"/>
</dbReference>
<name>A0ABS5IJI0_9MICO</name>
<dbReference type="SUPFAM" id="SSF55729">
    <property type="entry name" value="Acyl-CoA N-acyltransferases (Nat)"/>
    <property type="match status" value="1"/>
</dbReference>
<evidence type="ECO:0000256" key="1">
    <source>
        <dbReference type="SAM" id="MobiDB-lite"/>
    </source>
</evidence>
<evidence type="ECO:0000259" key="2">
    <source>
        <dbReference type="PROSITE" id="PS51729"/>
    </source>
</evidence>
<dbReference type="InterPro" id="IPR045057">
    <property type="entry name" value="Gcn5-rel_NAT"/>
</dbReference>
<dbReference type="PANTHER" id="PTHR31435">
    <property type="entry name" value="PROTEIN NATD1"/>
    <property type="match status" value="1"/>
</dbReference>
<dbReference type="InterPro" id="IPR016181">
    <property type="entry name" value="Acyl_CoA_acyltransferase"/>
</dbReference>
<accession>A0ABS5IJI0</accession>
<dbReference type="RefSeq" id="WP_211540959.1">
    <property type="nucleotide sequence ID" value="NZ_JAGTUK010000001.1"/>
</dbReference>
<dbReference type="Proteomes" id="UP000678243">
    <property type="component" value="Unassembled WGS sequence"/>
</dbReference>
<proteinExistence type="predicted"/>
<evidence type="ECO:0000313" key="4">
    <source>
        <dbReference type="Proteomes" id="UP000678243"/>
    </source>
</evidence>